<feature type="region of interest" description="Disordered" evidence="5">
    <location>
        <begin position="388"/>
        <end position="417"/>
    </location>
</feature>
<comment type="caution">
    <text evidence="8">The sequence shown here is derived from an EMBL/GenBank/DDBJ whole genome shotgun (WGS) entry which is preliminary data.</text>
</comment>
<dbReference type="Pfam" id="PF05462">
    <property type="entry name" value="Dicty_CAR"/>
    <property type="match status" value="1"/>
</dbReference>
<feature type="transmembrane region" description="Helical" evidence="6">
    <location>
        <begin position="335"/>
        <end position="358"/>
    </location>
</feature>
<evidence type="ECO:0000256" key="5">
    <source>
        <dbReference type="SAM" id="MobiDB-lite"/>
    </source>
</evidence>
<dbReference type="PANTHER" id="PTHR23112">
    <property type="entry name" value="G PROTEIN-COUPLED RECEPTOR 157-RELATED"/>
    <property type="match status" value="1"/>
</dbReference>
<accession>A0A8H8R3U8</accession>
<feature type="compositionally biased region" description="Basic and acidic residues" evidence="5">
    <location>
        <begin position="399"/>
        <end position="417"/>
    </location>
</feature>
<dbReference type="PANTHER" id="PTHR23112:SF37">
    <property type="entry name" value="G PROTEIN-COUPLED RECEPTOR GPR1"/>
    <property type="match status" value="1"/>
</dbReference>
<evidence type="ECO:0000256" key="3">
    <source>
        <dbReference type="ARBA" id="ARBA00022989"/>
    </source>
</evidence>
<dbReference type="RefSeq" id="XP_031005929.1">
    <property type="nucleotide sequence ID" value="XM_031150233.1"/>
</dbReference>
<feature type="transmembrane region" description="Helical" evidence="6">
    <location>
        <begin position="303"/>
        <end position="323"/>
    </location>
</feature>
<feature type="non-terminal residue" evidence="8">
    <location>
        <position position="1"/>
    </location>
</feature>
<name>A0A8H8R3U8_9HELO</name>
<evidence type="ECO:0000259" key="7">
    <source>
        <dbReference type="Pfam" id="PF11970"/>
    </source>
</evidence>
<keyword evidence="9" id="KW-1185">Reference proteome</keyword>
<keyword evidence="3 6" id="KW-1133">Transmembrane helix</keyword>
<dbReference type="GeneID" id="41985482"/>
<feature type="transmembrane region" description="Helical" evidence="6">
    <location>
        <begin position="130"/>
        <end position="152"/>
    </location>
</feature>
<keyword evidence="2 6" id="KW-0812">Transmembrane</keyword>
<feature type="non-terminal residue" evidence="8">
    <location>
        <position position="467"/>
    </location>
</feature>
<dbReference type="GO" id="GO:0004930">
    <property type="term" value="F:G protein-coupled receptor activity"/>
    <property type="evidence" value="ECO:0007669"/>
    <property type="project" value="TreeGrafter"/>
</dbReference>
<evidence type="ECO:0000256" key="4">
    <source>
        <dbReference type="ARBA" id="ARBA00023136"/>
    </source>
</evidence>
<dbReference type="GO" id="GO:0007189">
    <property type="term" value="P:adenylate cyclase-activating G protein-coupled receptor signaling pathway"/>
    <property type="evidence" value="ECO:0007669"/>
    <property type="project" value="TreeGrafter"/>
</dbReference>
<evidence type="ECO:0000256" key="1">
    <source>
        <dbReference type="ARBA" id="ARBA00004141"/>
    </source>
</evidence>
<feature type="compositionally biased region" description="Basic and acidic residues" evidence="5">
    <location>
        <begin position="447"/>
        <end position="467"/>
    </location>
</feature>
<feature type="domain" description="G protein-coupled receptor GPR1/2/3 C-terminal" evidence="7">
    <location>
        <begin position="295"/>
        <end position="362"/>
    </location>
</feature>
<evidence type="ECO:0000313" key="8">
    <source>
        <dbReference type="EMBL" id="TVY27141.1"/>
    </source>
</evidence>
<dbReference type="Pfam" id="PF11970">
    <property type="entry name" value="GPR_Gpa2_C"/>
    <property type="match status" value="1"/>
</dbReference>
<dbReference type="Proteomes" id="UP000431533">
    <property type="component" value="Unassembled WGS sequence"/>
</dbReference>
<evidence type="ECO:0000313" key="9">
    <source>
        <dbReference type="Proteomes" id="UP000431533"/>
    </source>
</evidence>
<evidence type="ECO:0000256" key="6">
    <source>
        <dbReference type="SAM" id="Phobius"/>
    </source>
</evidence>
<feature type="transmembrane region" description="Helical" evidence="6">
    <location>
        <begin position="86"/>
        <end position="109"/>
    </location>
</feature>
<dbReference type="OrthoDB" id="100006at2759"/>
<feature type="region of interest" description="Disordered" evidence="5">
    <location>
        <begin position="434"/>
        <end position="467"/>
    </location>
</feature>
<evidence type="ECO:0000256" key="2">
    <source>
        <dbReference type="ARBA" id="ARBA00022692"/>
    </source>
</evidence>
<dbReference type="AlphaFoldDB" id="A0A8H8R3U8"/>
<sequence length="467" mass="50925">FACATSCQTFTFYTTHSLFRLGTTDLDSSYVVNEPPAAVLTSVSMMPLLPDVASFLATRSSTGSHSQSVYASTSFDPLPTDLRNGMVVMGTIGLISVTTTLTLFGFITYRMIYWRRFYEHPIATNQIFVLIYNLLLADFQQALSFLLAFHWISQDKLVGPSAACFAQGWLIQIGDLSSGLWVLAIAIHTFINIVVKKQIPLGAFFTAVAGIWVFAITLTLIGPASHGISFFVPAGAWCWIGDEHEEDRLTLHYVVPNAPNQIASTDRSNEFAKGHKALTTTTVVSQAVRDPFAVSRNRIMRTAGYMVVYPCAYVALTLPLAVGRVSAMAHKNPSLTFYCVAGVLMAACGAVDVALYIYTRKSLLKTSIGMRGNTQQAGNRLTKIQTPNLRTRFPGDGNGRMDGHSKLDSEDGDEPARDGVIVVSQSITMSEESFGASDGLYGRAGKPKTESMKSLVLRKDDRNSDKS</sequence>
<dbReference type="GO" id="GO:0005886">
    <property type="term" value="C:plasma membrane"/>
    <property type="evidence" value="ECO:0007669"/>
    <property type="project" value="TreeGrafter"/>
</dbReference>
<keyword evidence="4 6" id="KW-0472">Membrane</keyword>
<reference evidence="8 9" key="1">
    <citation type="submission" date="2018-05" db="EMBL/GenBank/DDBJ databases">
        <title>Genome sequencing and assembly of the regulated plant pathogen Lachnellula willkommii and related sister species for the development of diagnostic species identification markers.</title>
        <authorList>
            <person name="Giroux E."/>
            <person name="Bilodeau G."/>
        </authorList>
    </citation>
    <scope>NUCLEOTIDE SEQUENCE [LARGE SCALE GENOMIC DNA]</scope>
    <source>
        <strain evidence="8 9">CBS 185.66</strain>
    </source>
</reference>
<dbReference type="SUPFAM" id="SSF81321">
    <property type="entry name" value="Family A G protein-coupled receptor-like"/>
    <property type="match status" value="1"/>
</dbReference>
<organism evidence="8 9">
    <name type="scientific">Lachnellula hyalina</name>
    <dbReference type="NCBI Taxonomy" id="1316788"/>
    <lineage>
        <taxon>Eukaryota</taxon>
        <taxon>Fungi</taxon>
        <taxon>Dikarya</taxon>
        <taxon>Ascomycota</taxon>
        <taxon>Pezizomycotina</taxon>
        <taxon>Leotiomycetes</taxon>
        <taxon>Helotiales</taxon>
        <taxon>Lachnaceae</taxon>
        <taxon>Lachnellula</taxon>
    </lineage>
</organism>
<dbReference type="InterPro" id="IPR022596">
    <property type="entry name" value="GPR1/2/3_C"/>
</dbReference>
<proteinExistence type="predicted"/>
<gene>
    <name evidence="8" type="ORF">LHYA1_G005284</name>
</gene>
<dbReference type="Gene3D" id="1.20.1070.10">
    <property type="entry name" value="Rhodopsin 7-helix transmembrane proteins"/>
    <property type="match status" value="1"/>
</dbReference>
<dbReference type="EMBL" id="QGMH01000054">
    <property type="protein sequence ID" value="TVY27141.1"/>
    <property type="molecule type" value="Genomic_DNA"/>
</dbReference>
<feature type="transmembrane region" description="Helical" evidence="6">
    <location>
        <begin position="202"/>
        <end position="221"/>
    </location>
</feature>
<protein>
    <recommendedName>
        <fullName evidence="7">G protein-coupled receptor GPR1/2/3 C-terminal domain-containing protein</fullName>
    </recommendedName>
</protein>
<comment type="subcellular location">
    <subcellularLocation>
        <location evidence="1">Membrane</location>
        <topology evidence="1">Multi-pass membrane protein</topology>
    </subcellularLocation>
</comment>